<dbReference type="PANTHER" id="PTHR33308">
    <property type="entry name" value="PEPTIDOGLYCAN HYDROLASE FLGJ"/>
    <property type="match status" value="1"/>
</dbReference>
<feature type="region of interest" description="Disordered" evidence="2">
    <location>
        <begin position="610"/>
        <end position="642"/>
    </location>
</feature>
<dbReference type="EMBL" id="JAWCTQ010000016">
    <property type="protein sequence ID" value="MDT9683385.1"/>
    <property type="molecule type" value="Genomic_DNA"/>
</dbReference>
<keyword evidence="1" id="KW-0378">Hydrolase</keyword>
<dbReference type="PANTHER" id="PTHR33308:SF9">
    <property type="entry name" value="PEPTIDOGLYCAN HYDROLASE FLGJ"/>
    <property type="match status" value="1"/>
</dbReference>
<dbReference type="PROSITE" id="PS50911">
    <property type="entry name" value="CHAP"/>
    <property type="match status" value="1"/>
</dbReference>
<name>A0ABU3QKT3_9ACTN</name>
<evidence type="ECO:0000259" key="3">
    <source>
        <dbReference type="PROSITE" id="PS50911"/>
    </source>
</evidence>
<dbReference type="Pfam" id="PF05257">
    <property type="entry name" value="CHAP"/>
    <property type="match status" value="1"/>
</dbReference>
<dbReference type="InterPro" id="IPR051056">
    <property type="entry name" value="Glycosyl_Hydrolase_73"/>
</dbReference>
<proteinExistence type="predicted"/>
<keyword evidence="5" id="KW-1185">Reference proteome</keyword>
<dbReference type="RefSeq" id="WP_315878459.1">
    <property type="nucleotide sequence ID" value="NZ_JAWCTQ010000016.1"/>
</dbReference>
<dbReference type="Gene3D" id="1.10.530.10">
    <property type="match status" value="1"/>
</dbReference>
<reference evidence="4 5" key="1">
    <citation type="submission" date="2023-09" db="EMBL/GenBank/DDBJ databases">
        <title>Streptomyces sp. nov.: A antagonism against Alternaria gaisen Producing Streptochlin, Isolated from Tamarix root soil.</title>
        <authorList>
            <person name="Chen Y."/>
        </authorList>
    </citation>
    <scope>NUCLEOTIDE SEQUENCE [LARGE SCALE GENOMIC DNA]</scope>
    <source>
        <strain evidence="4 5">TRM76323</strain>
    </source>
</reference>
<dbReference type="Gene3D" id="3.90.1720.10">
    <property type="entry name" value="endopeptidase domain like (from Nostoc punctiforme)"/>
    <property type="match status" value="1"/>
</dbReference>
<evidence type="ECO:0000256" key="2">
    <source>
        <dbReference type="SAM" id="MobiDB-lite"/>
    </source>
</evidence>
<gene>
    <name evidence="4" type="ORF">RND61_15070</name>
</gene>
<protein>
    <submittedName>
        <fullName evidence="4">Glucosaminidase domain-containing protein</fullName>
    </submittedName>
</protein>
<feature type="compositionally biased region" description="Basic and acidic residues" evidence="2">
    <location>
        <begin position="615"/>
        <end position="637"/>
    </location>
</feature>
<feature type="domain" description="Peptidase C51" evidence="3">
    <location>
        <begin position="789"/>
        <end position="913"/>
    </location>
</feature>
<dbReference type="InterPro" id="IPR002901">
    <property type="entry name" value="MGlyc_endo_b_GlcNAc-like_dom"/>
</dbReference>
<feature type="region of interest" description="Disordered" evidence="2">
    <location>
        <begin position="769"/>
        <end position="797"/>
    </location>
</feature>
<dbReference type="Proteomes" id="UP001250181">
    <property type="component" value="Unassembled WGS sequence"/>
</dbReference>
<dbReference type="SMART" id="SM00047">
    <property type="entry name" value="LYZ2"/>
    <property type="match status" value="1"/>
</dbReference>
<dbReference type="InterPro" id="IPR038765">
    <property type="entry name" value="Papain-like_cys_pep_sf"/>
</dbReference>
<evidence type="ECO:0000313" key="4">
    <source>
        <dbReference type="EMBL" id="MDT9683385.1"/>
    </source>
</evidence>
<evidence type="ECO:0000313" key="5">
    <source>
        <dbReference type="Proteomes" id="UP001250181"/>
    </source>
</evidence>
<sequence>MADANYARNVTVSVKITTEKNEFLLTYDTEEQGSKDTYFKKLSTGEISDGIISLTTENQMSNDMGTFNLVMVGTQRWENLLTSNDIVEIRINPSRPSKVDNDLIMVGMISEVRMIGQYGENSAVYQVNGNSMSKAITQMSLGTIQELNGLMGDAGWMYGIPGISQNDKGQYTETDGKNSAGTSVGSDNKSITQLSFMGQKASGIIDQLMKWFLFQHSSYQYANNRSISDYFELNLSSRPEEFLTDPTNITSYQGSLLQLIKDSAATPYNEIREDYYTDSEGNAKEIFYLRPTPFEYSDWNSLDAYSVSNNEIVERTVSRSDTEAYSIFETPIPSNIIPNTDGSLLANPVYFPSLTSKYGFNLLSKENKYIFRSEYDNSSTSSSSGTSLKDGGAPITSADVSSIQNATLRWTDKKNITVDSLNDFMNKYGVPSNSPFRGNGSYFINAGNASGLNPVYILAHAGIESAWGTSNIAQSYHNYFGIYAFDNNPDNAKTLSSNGVESGIINGANWISKNYYQKGHTTLNEMKAAGYATDPNWATSIASVMAGYYAREKFSKSNKKDSNPFAQTSLGDDSLLGNAIKAKKGKSTLPADSVLSQSIGLSNGLSPDSLLGQSVKKEKDKAKQKAEKESSKKKEQDANDNINKQNLKKYSMYLANWYADNSSFTSGEIRVVGRPGYRVGNILIITDNSEVTQSGDSVMWKFYIEGVSHEFSLTSGYTTVLTVTRGLQSDITGLDRFKHYNQAVAFTGGLFGEANLATLYSKSVSLQNDGSGSDSNDSSDNVSSGSGGDDYPDKWRNATPDSMADTWNYYNRECVSFCAWRLSKSGVSPTLFSSLGNASNWGLKRSQYVTKTPHVGDVAWFSPGWGGAGGAGHVAMVTKIDGNNVNLDEYNWENLHNFHQRTVSISSVTGFIHFK</sequence>
<accession>A0ABU3QKT3</accession>
<dbReference type="Pfam" id="PF01832">
    <property type="entry name" value="Glucosaminidase"/>
    <property type="match status" value="1"/>
</dbReference>
<dbReference type="InterPro" id="IPR007921">
    <property type="entry name" value="CHAP_dom"/>
</dbReference>
<evidence type="ECO:0000256" key="1">
    <source>
        <dbReference type="ARBA" id="ARBA00022801"/>
    </source>
</evidence>
<feature type="compositionally biased region" description="Low complexity" evidence="2">
    <location>
        <begin position="769"/>
        <end position="784"/>
    </location>
</feature>
<organism evidence="4 5">
    <name type="scientific">Streptomyces tamarix</name>
    <dbReference type="NCBI Taxonomy" id="3078565"/>
    <lineage>
        <taxon>Bacteria</taxon>
        <taxon>Bacillati</taxon>
        <taxon>Actinomycetota</taxon>
        <taxon>Actinomycetes</taxon>
        <taxon>Kitasatosporales</taxon>
        <taxon>Streptomycetaceae</taxon>
        <taxon>Streptomyces</taxon>
    </lineage>
</organism>
<comment type="caution">
    <text evidence="4">The sequence shown here is derived from an EMBL/GenBank/DDBJ whole genome shotgun (WGS) entry which is preliminary data.</text>
</comment>
<dbReference type="SUPFAM" id="SSF54001">
    <property type="entry name" value="Cysteine proteinases"/>
    <property type="match status" value="1"/>
</dbReference>